<feature type="domain" description="Major facilitator superfamily (MFS) profile" evidence="7">
    <location>
        <begin position="13"/>
        <end position="406"/>
    </location>
</feature>
<evidence type="ECO:0000256" key="2">
    <source>
        <dbReference type="ARBA" id="ARBA00022692"/>
    </source>
</evidence>
<feature type="transmembrane region" description="Helical" evidence="6">
    <location>
        <begin position="252"/>
        <end position="274"/>
    </location>
</feature>
<dbReference type="RefSeq" id="WP_225566414.1">
    <property type="nucleotide sequence ID" value="NZ_JAIXCQ010000012.1"/>
</dbReference>
<keyword evidence="4 6" id="KW-0472">Membrane</keyword>
<dbReference type="PANTHER" id="PTHR23501:SF154">
    <property type="entry name" value="MULTIDRUG-EFFLUX TRANSPORTER RV1634-RELATED"/>
    <property type="match status" value="1"/>
</dbReference>
<feature type="transmembrane region" description="Helical" evidence="6">
    <location>
        <begin position="164"/>
        <end position="182"/>
    </location>
</feature>
<feature type="transmembrane region" description="Helical" evidence="6">
    <location>
        <begin position="319"/>
        <end position="341"/>
    </location>
</feature>
<feature type="transmembrane region" description="Helical" evidence="6">
    <location>
        <begin position="78"/>
        <end position="97"/>
    </location>
</feature>
<dbReference type="SUPFAM" id="SSF103473">
    <property type="entry name" value="MFS general substrate transporter"/>
    <property type="match status" value="1"/>
</dbReference>
<evidence type="ECO:0000256" key="3">
    <source>
        <dbReference type="ARBA" id="ARBA00022989"/>
    </source>
</evidence>
<evidence type="ECO:0000313" key="8">
    <source>
        <dbReference type="EMBL" id="MCA5894680.1"/>
    </source>
</evidence>
<evidence type="ECO:0000313" key="9">
    <source>
        <dbReference type="Proteomes" id="UP001319870"/>
    </source>
</evidence>
<feature type="transmembrane region" description="Helical" evidence="6">
    <location>
        <begin position="381"/>
        <end position="402"/>
    </location>
</feature>
<dbReference type="Pfam" id="PF07690">
    <property type="entry name" value="MFS_1"/>
    <property type="match status" value="1"/>
</dbReference>
<comment type="caution">
    <text evidence="8">The sequence shown here is derived from an EMBL/GenBank/DDBJ whole genome shotgun (WGS) entry which is preliminary data.</text>
</comment>
<evidence type="ECO:0000256" key="6">
    <source>
        <dbReference type="SAM" id="Phobius"/>
    </source>
</evidence>
<feature type="transmembrane region" description="Helical" evidence="6">
    <location>
        <begin position="136"/>
        <end position="158"/>
    </location>
</feature>
<proteinExistence type="predicted"/>
<dbReference type="Proteomes" id="UP001319870">
    <property type="component" value="Unassembled WGS sequence"/>
</dbReference>
<feature type="transmembrane region" description="Helical" evidence="6">
    <location>
        <begin position="47"/>
        <end position="66"/>
    </location>
</feature>
<sequence>MTAVLGPRAQRTVLVGMVAYIALGAFEALAVATAMPAVAAELDGLRLYTYAFAATSAAAVAGIVVAGRWTDRRGPTPVLWTGIALFLTGLLMAGLAPDMGVLLAGRVLQGVGSGLEGVALYVLVAKVFPETRRPKVFAWFAAAWVVPGVVGPLVAGLVTQHLGWRWVFLAVPVLALPALLALRPGLHAARGPDDPTGAAEPTAPVPVRDIVRPVLRGARGLGTVVLVRVLLSAAFVGAEVLVPLALVHERGLAPTVAGAVLTLHVLGWSTGSWLRGRGARGLSHAGFLRLGGASLAAGVAGVALVTVPGVPLAVGAAPWALAGLGMGLSYPTLSLLALELAPTNGQGTTMSALQVADTAAAAAALSVTGAVLWPLRDHLGLGAYAVCLALGALLAASAAVLAGRTRPRVTKSLAHPPSSQEADDESAPLPAST</sequence>
<keyword evidence="9" id="KW-1185">Reference proteome</keyword>
<keyword evidence="3 6" id="KW-1133">Transmembrane helix</keyword>
<evidence type="ECO:0000256" key="1">
    <source>
        <dbReference type="ARBA" id="ARBA00004651"/>
    </source>
</evidence>
<feature type="transmembrane region" description="Helical" evidence="6">
    <location>
        <begin position="12"/>
        <end position="35"/>
    </location>
</feature>
<dbReference type="InterPro" id="IPR011701">
    <property type="entry name" value="MFS"/>
</dbReference>
<gene>
    <name evidence="8" type="ORF">LEP48_15175</name>
</gene>
<keyword evidence="2 6" id="KW-0812">Transmembrane</keyword>
<feature type="transmembrane region" description="Helical" evidence="6">
    <location>
        <begin position="103"/>
        <end position="124"/>
    </location>
</feature>
<dbReference type="InterPro" id="IPR036259">
    <property type="entry name" value="MFS_trans_sf"/>
</dbReference>
<evidence type="ECO:0000259" key="7">
    <source>
        <dbReference type="PROSITE" id="PS50850"/>
    </source>
</evidence>
<feature type="transmembrane region" description="Helical" evidence="6">
    <location>
        <begin position="225"/>
        <end position="246"/>
    </location>
</feature>
<dbReference type="InterPro" id="IPR020846">
    <property type="entry name" value="MFS_dom"/>
</dbReference>
<dbReference type="EMBL" id="JAIXCQ010000012">
    <property type="protein sequence ID" value="MCA5894680.1"/>
    <property type="molecule type" value="Genomic_DNA"/>
</dbReference>
<feature type="transmembrane region" description="Helical" evidence="6">
    <location>
        <begin position="353"/>
        <end position="375"/>
    </location>
</feature>
<name>A0ABS7ZLL3_9MICO</name>
<protein>
    <submittedName>
        <fullName evidence="8">MFS transporter</fullName>
    </submittedName>
</protein>
<accession>A0ABS7ZLL3</accession>
<reference evidence="8 9" key="1">
    <citation type="submission" date="2021-09" db="EMBL/GenBank/DDBJ databases">
        <title>Isoptericola luteus sp. nov., a novel bacterium isolated from Harbin, the capital city of Heilongjiang province.</title>
        <authorList>
            <person name="Li J."/>
        </authorList>
    </citation>
    <scope>NUCLEOTIDE SEQUENCE [LARGE SCALE GENOMIC DNA]</scope>
    <source>
        <strain evidence="8 9">NEAU-Y5</strain>
    </source>
</reference>
<dbReference type="PANTHER" id="PTHR23501">
    <property type="entry name" value="MAJOR FACILITATOR SUPERFAMILY"/>
    <property type="match status" value="1"/>
</dbReference>
<evidence type="ECO:0000256" key="5">
    <source>
        <dbReference type="SAM" id="MobiDB-lite"/>
    </source>
</evidence>
<dbReference type="PROSITE" id="PS50850">
    <property type="entry name" value="MFS"/>
    <property type="match status" value="1"/>
</dbReference>
<feature type="transmembrane region" description="Helical" evidence="6">
    <location>
        <begin position="286"/>
        <end position="307"/>
    </location>
</feature>
<organism evidence="8 9">
    <name type="scientific">Isoptericola luteus</name>
    <dbReference type="NCBI Taxonomy" id="2879484"/>
    <lineage>
        <taxon>Bacteria</taxon>
        <taxon>Bacillati</taxon>
        <taxon>Actinomycetota</taxon>
        <taxon>Actinomycetes</taxon>
        <taxon>Micrococcales</taxon>
        <taxon>Promicromonosporaceae</taxon>
        <taxon>Isoptericola</taxon>
    </lineage>
</organism>
<dbReference type="Gene3D" id="1.20.1250.20">
    <property type="entry name" value="MFS general substrate transporter like domains"/>
    <property type="match status" value="1"/>
</dbReference>
<evidence type="ECO:0000256" key="4">
    <source>
        <dbReference type="ARBA" id="ARBA00023136"/>
    </source>
</evidence>
<feature type="region of interest" description="Disordered" evidence="5">
    <location>
        <begin position="410"/>
        <end position="433"/>
    </location>
</feature>
<comment type="subcellular location">
    <subcellularLocation>
        <location evidence="1">Cell membrane</location>
        <topology evidence="1">Multi-pass membrane protein</topology>
    </subcellularLocation>
</comment>